<sequence length="115" mass="12867">MLCLLKAAPALVKISCQIDKLGAKLEHIASDELPDYIASTYGNTGKHFQVWHKTSYGRRSLKDAIEPVILLALACPKFCRIKLPSDCVSDYHAIMAEALLNDKYSKYASRINQVR</sequence>
<accession>A0A9W8GVR2</accession>
<reference evidence="1" key="1">
    <citation type="submission" date="2022-07" db="EMBL/GenBank/DDBJ databases">
        <title>Phylogenomic reconstructions and comparative analyses of Kickxellomycotina fungi.</title>
        <authorList>
            <person name="Reynolds N.K."/>
            <person name="Stajich J.E."/>
            <person name="Barry K."/>
            <person name="Grigoriev I.V."/>
            <person name="Crous P."/>
            <person name="Smith M.E."/>
        </authorList>
    </citation>
    <scope>NUCLEOTIDE SEQUENCE</scope>
    <source>
        <strain evidence="1">BCRC 34297</strain>
    </source>
</reference>
<dbReference type="EMBL" id="JANBUH010000909">
    <property type="protein sequence ID" value="KAJ2748990.1"/>
    <property type="molecule type" value="Genomic_DNA"/>
</dbReference>
<proteinExistence type="predicted"/>
<evidence type="ECO:0000313" key="2">
    <source>
        <dbReference type="Proteomes" id="UP001140011"/>
    </source>
</evidence>
<name>A0A9W8GVR2_9FUNG</name>
<dbReference type="OrthoDB" id="5532811at2759"/>
<dbReference type="AlphaFoldDB" id="A0A9W8GVR2"/>
<dbReference type="Proteomes" id="UP001140011">
    <property type="component" value="Unassembled WGS sequence"/>
</dbReference>
<feature type="non-terminal residue" evidence="1">
    <location>
        <position position="115"/>
    </location>
</feature>
<gene>
    <name evidence="1" type="ORF">GGI19_005879</name>
</gene>
<keyword evidence="2" id="KW-1185">Reference proteome</keyword>
<evidence type="ECO:0000313" key="1">
    <source>
        <dbReference type="EMBL" id="KAJ2748990.1"/>
    </source>
</evidence>
<protein>
    <submittedName>
        <fullName evidence="1">Uncharacterized protein</fullName>
    </submittedName>
</protein>
<organism evidence="1 2">
    <name type="scientific">Coemansia pectinata</name>
    <dbReference type="NCBI Taxonomy" id="1052879"/>
    <lineage>
        <taxon>Eukaryota</taxon>
        <taxon>Fungi</taxon>
        <taxon>Fungi incertae sedis</taxon>
        <taxon>Zoopagomycota</taxon>
        <taxon>Kickxellomycotina</taxon>
        <taxon>Kickxellomycetes</taxon>
        <taxon>Kickxellales</taxon>
        <taxon>Kickxellaceae</taxon>
        <taxon>Coemansia</taxon>
    </lineage>
</organism>
<comment type="caution">
    <text evidence="1">The sequence shown here is derived from an EMBL/GenBank/DDBJ whole genome shotgun (WGS) entry which is preliminary data.</text>
</comment>